<dbReference type="GO" id="GO:0005506">
    <property type="term" value="F:iron ion binding"/>
    <property type="evidence" value="ECO:0007669"/>
    <property type="project" value="InterPro"/>
</dbReference>
<dbReference type="InterPro" id="IPR001128">
    <property type="entry name" value="Cyt_P450"/>
</dbReference>
<keyword evidence="12" id="KW-0472">Membrane</keyword>
<evidence type="ECO:0000256" key="11">
    <source>
        <dbReference type="ARBA" id="ARBA00023033"/>
    </source>
</evidence>
<evidence type="ECO:0000256" key="5">
    <source>
        <dbReference type="ARBA" id="ARBA00022617"/>
    </source>
</evidence>
<evidence type="ECO:0000256" key="4">
    <source>
        <dbReference type="ARBA" id="ARBA00010617"/>
    </source>
</evidence>
<reference evidence="13" key="1">
    <citation type="submission" date="2020-11" db="EMBL/GenBank/DDBJ databases">
        <authorList>
            <consortium name="DOE Joint Genome Institute"/>
            <person name="Ahrendt S."/>
            <person name="Riley R."/>
            <person name="Andreopoulos W."/>
            <person name="Labutti K."/>
            <person name="Pangilinan J."/>
            <person name="Ruiz-Duenas F.J."/>
            <person name="Barrasa J.M."/>
            <person name="Sanchez-Garcia M."/>
            <person name="Camarero S."/>
            <person name="Miyauchi S."/>
            <person name="Serrano A."/>
            <person name="Linde D."/>
            <person name="Babiker R."/>
            <person name="Drula E."/>
            <person name="Ayuso-Fernandez I."/>
            <person name="Pacheco R."/>
            <person name="Padilla G."/>
            <person name="Ferreira P."/>
            <person name="Barriuso J."/>
            <person name="Kellner H."/>
            <person name="Castanera R."/>
            <person name="Alfaro M."/>
            <person name="Ramirez L."/>
            <person name="Pisabarro A.G."/>
            <person name="Kuo A."/>
            <person name="Tritt A."/>
            <person name="Lipzen A."/>
            <person name="He G."/>
            <person name="Yan M."/>
            <person name="Ng V."/>
            <person name="Cullen D."/>
            <person name="Martin F."/>
            <person name="Rosso M.-N."/>
            <person name="Henrissat B."/>
            <person name="Hibbett D."/>
            <person name="Martinez A.T."/>
            <person name="Grigoriev I.V."/>
        </authorList>
    </citation>
    <scope>NUCLEOTIDE SEQUENCE</scope>
    <source>
        <strain evidence="13">MF-IS2</strain>
    </source>
</reference>
<dbReference type="PANTHER" id="PTHR24305">
    <property type="entry name" value="CYTOCHROME P450"/>
    <property type="match status" value="1"/>
</dbReference>
<keyword evidence="14" id="KW-1185">Reference proteome</keyword>
<dbReference type="GO" id="GO:0016020">
    <property type="term" value="C:membrane"/>
    <property type="evidence" value="ECO:0007669"/>
    <property type="project" value="UniProtKB-SubCell"/>
</dbReference>
<dbReference type="SUPFAM" id="SSF48264">
    <property type="entry name" value="Cytochrome P450"/>
    <property type="match status" value="1"/>
</dbReference>
<comment type="subcellular location">
    <subcellularLocation>
        <location evidence="2">Membrane</location>
    </subcellularLocation>
</comment>
<evidence type="ECO:0000313" key="14">
    <source>
        <dbReference type="Proteomes" id="UP000807342"/>
    </source>
</evidence>
<dbReference type="OrthoDB" id="1470350at2759"/>
<evidence type="ECO:0000256" key="1">
    <source>
        <dbReference type="ARBA" id="ARBA00001971"/>
    </source>
</evidence>
<evidence type="ECO:0000256" key="8">
    <source>
        <dbReference type="ARBA" id="ARBA00022989"/>
    </source>
</evidence>
<keyword evidence="10" id="KW-0408">Iron</keyword>
<dbReference type="Proteomes" id="UP000807342">
    <property type="component" value="Unassembled WGS sequence"/>
</dbReference>
<evidence type="ECO:0000256" key="9">
    <source>
        <dbReference type="ARBA" id="ARBA00023002"/>
    </source>
</evidence>
<dbReference type="Pfam" id="PF00067">
    <property type="entry name" value="p450"/>
    <property type="match status" value="1"/>
</dbReference>
<dbReference type="Gene3D" id="1.10.630.10">
    <property type="entry name" value="Cytochrome P450"/>
    <property type="match status" value="1"/>
</dbReference>
<keyword evidence="11" id="KW-0503">Monooxygenase</keyword>
<proteinExistence type="inferred from homology"/>
<organism evidence="13 14">
    <name type="scientific">Macrolepiota fuliginosa MF-IS2</name>
    <dbReference type="NCBI Taxonomy" id="1400762"/>
    <lineage>
        <taxon>Eukaryota</taxon>
        <taxon>Fungi</taxon>
        <taxon>Dikarya</taxon>
        <taxon>Basidiomycota</taxon>
        <taxon>Agaricomycotina</taxon>
        <taxon>Agaricomycetes</taxon>
        <taxon>Agaricomycetidae</taxon>
        <taxon>Agaricales</taxon>
        <taxon>Agaricineae</taxon>
        <taxon>Agaricaceae</taxon>
        <taxon>Macrolepiota</taxon>
    </lineage>
</organism>
<keyword evidence="8" id="KW-1133">Transmembrane helix</keyword>
<evidence type="ECO:0000256" key="2">
    <source>
        <dbReference type="ARBA" id="ARBA00004370"/>
    </source>
</evidence>
<sequence>MILPLSKPIKTTTGTEVSELLVPNGTTLLLSVLGANINPDMWGEDAREWKPERWLKPLPEKVIEAHMPGIYSHLMTFLGGGRACIGFKFSQLEMKVVLAVLLASFKFDDSGKKIKWKFPGIAVPVVKGNDTTHPSLPMVVSLVDKR</sequence>
<dbReference type="EMBL" id="MU153834">
    <property type="protein sequence ID" value="KAF9439615.1"/>
    <property type="molecule type" value="Genomic_DNA"/>
</dbReference>
<evidence type="ECO:0000256" key="7">
    <source>
        <dbReference type="ARBA" id="ARBA00022723"/>
    </source>
</evidence>
<comment type="similarity">
    <text evidence="4">Belongs to the cytochrome P450 family.</text>
</comment>
<accession>A0A9P6BVQ4</accession>
<keyword evidence="9" id="KW-0560">Oxidoreductase</keyword>
<gene>
    <name evidence="13" type="ORF">P691DRAFT_780225</name>
</gene>
<dbReference type="InterPro" id="IPR050121">
    <property type="entry name" value="Cytochrome_P450_monoxygenase"/>
</dbReference>
<evidence type="ECO:0000256" key="12">
    <source>
        <dbReference type="ARBA" id="ARBA00023136"/>
    </source>
</evidence>
<protein>
    <submittedName>
        <fullName evidence="13">Cytochrome P450</fullName>
    </submittedName>
</protein>
<dbReference type="GO" id="GO:0020037">
    <property type="term" value="F:heme binding"/>
    <property type="evidence" value="ECO:0007669"/>
    <property type="project" value="InterPro"/>
</dbReference>
<dbReference type="AlphaFoldDB" id="A0A9P6BVQ4"/>
<keyword evidence="7" id="KW-0479">Metal-binding</keyword>
<comment type="caution">
    <text evidence="13">The sequence shown here is derived from an EMBL/GenBank/DDBJ whole genome shotgun (WGS) entry which is preliminary data.</text>
</comment>
<comment type="pathway">
    <text evidence="3">Secondary metabolite biosynthesis; terpenoid biosynthesis.</text>
</comment>
<name>A0A9P6BVQ4_9AGAR</name>
<comment type="cofactor">
    <cofactor evidence="1">
        <name>heme</name>
        <dbReference type="ChEBI" id="CHEBI:30413"/>
    </cofactor>
</comment>
<dbReference type="InterPro" id="IPR036396">
    <property type="entry name" value="Cyt_P450_sf"/>
</dbReference>
<evidence type="ECO:0000256" key="6">
    <source>
        <dbReference type="ARBA" id="ARBA00022692"/>
    </source>
</evidence>
<evidence type="ECO:0000313" key="13">
    <source>
        <dbReference type="EMBL" id="KAF9439615.1"/>
    </source>
</evidence>
<dbReference type="GO" id="GO:0004497">
    <property type="term" value="F:monooxygenase activity"/>
    <property type="evidence" value="ECO:0007669"/>
    <property type="project" value="UniProtKB-KW"/>
</dbReference>
<keyword evidence="6" id="KW-0812">Transmembrane</keyword>
<keyword evidence="5" id="KW-0349">Heme</keyword>
<evidence type="ECO:0000256" key="10">
    <source>
        <dbReference type="ARBA" id="ARBA00023004"/>
    </source>
</evidence>
<evidence type="ECO:0000256" key="3">
    <source>
        <dbReference type="ARBA" id="ARBA00004721"/>
    </source>
</evidence>
<dbReference type="GO" id="GO:0016705">
    <property type="term" value="F:oxidoreductase activity, acting on paired donors, with incorporation or reduction of molecular oxygen"/>
    <property type="evidence" value="ECO:0007669"/>
    <property type="project" value="InterPro"/>
</dbReference>
<dbReference type="PANTHER" id="PTHR24305:SF166">
    <property type="entry name" value="CYTOCHROME P450 12A4, MITOCHONDRIAL-RELATED"/>
    <property type="match status" value="1"/>
</dbReference>